<dbReference type="OrthoDB" id="8119704at2759"/>
<reference evidence="14" key="1">
    <citation type="submission" date="2022-01" db="UniProtKB">
        <authorList>
            <consortium name="EnsemblMetazoa"/>
        </authorList>
    </citation>
    <scope>IDENTIFICATION</scope>
</reference>
<dbReference type="Gene3D" id="3.40.50.1820">
    <property type="entry name" value="alpha/beta hydrolase"/>
    <property type="match status" value="1"/>
</dbReference>
<dbReference type="AlphaFoldDB" id="A0A8I6TGP0"/>
<evidence type="ECO:0000313" key="14">
    <source>
        <dbReference type="EnsemblMetazoa" id="XP_014256407.1"/>
    </source>
</evidence>
<protein>
    <recommendedName>
        <fullName evidence="7">sn-1-specific diacylglycerol lipase ABHD11</fullName>
        <ecNumber evidence="3">3.1.1.116</ecNumber>
    </recommendedName>
    <alternativeName>
        <fullName evidence="4">Alpha/beta hydrolase domain-containing protein 11</fullName>
    </alternativeName>
</protein>
<dbReference type="GO" id="GO:0052689">
    <property type="term" value="F:carboxylic ester hydrolase activity"/>
    <property type="evidence" value="ECO:0007669"/>
    <property type="project" value="TreeGrafter"/>
</dbReference>
<comment type="catalytic activity">
    <reaction evidence="8">
        <text>1-octadecanoyl-2-(4Z,7Z,10Z,13Z,16Z,19Z-docosahexaenoyl)-sn-glycerol + H2O = 2-(4Z,7Z,10Z,13Z,16Z,19Z-docosahexaenoyl)-glycerol + octadecanoate + H(+)</text>
        <dbReference type="Rhea" id="RHEA:77107"/>
        <dbReference type="ChEBI" id="CHEBI:15377"/>
        <dbReference type="ChEBI" id="CHEBI:15378"/>
        <dbReference type="ChEBI" id="CHEBI:25629"/>
        <dbReference type="ChEBI" id="CHEBI:77129"/>
        <dbReference type="ChEBI" id="CHEBI:186738"/>
    </reaction>
</comment>
<keyword evidence="12" id="KW-0812">Transmembrane</keyword>
<evidence type="ECO:0000313" key="15">
    <source>
        <dbReference type="Proteomes" id="UP000494040"/>
    </source>
</evidence>
<dbReference type="PRINTS" id="PR00111">
    <property type="entry name" value="ABHYDROLASE"/>
</dbReference>
<evidence type="ECO:0000256" key="4">
    <source>
        <dbReference type="ARBA" id="ARBA00042703"/>
    </source>
</evidence>
<comment type="similarity">
    <text evidence="1">Belongs to the AB hydrolase superfamily.</text>
</comment>
<evidence type="ECO:0000256" key="1">
    <source>
        <dbReference type="ARBA" id="ARBA00008645"/>
    </source>
</evidence>
<evidence type="ECO:0000259" key="13">
    <source>
        <dbReference type="Pfam" id="PF00561"/>
    </source>
</evidence>
<dbReference type="InterPro" id="IPR000073">
    <property type="entry name" value="AB_hydrolase_1"/>
</dbReference>
<comment type="catalytic activity">
    <reaction evidence="5">
        <text>a 1,2-diacyl-sn-glycerol + H2O = a 2-acylglycerol + a fatty acid + H(+)</text>
        <dbReference type="Rhea" id="RHEA:33275"/>
        <dbReference type="ChEBI" id="CHEBI:15377"/>
        <dbReference type="ChEBI" id="CHEBI:15378"/>
        <dbReference type="ChEBI" id="CHEBI:17389"/>
        <dbReference type="ChEBI" id="CHEBI:17815"/>
        <dbReference type="ChEBI" id="CHEBI:28868"/>
        <dbReference type="EC" id="3.1.1.116"/>
    </reaction>
</comment>
<keyword evidence="2" id="KW-0378">Hydrolase</keyword>
<dbReference type="InterPro" id="IPR029058">
    <property type="entry name" value="AB_hydrolase_fold"/>
</dbReference>
<dbReference type="EC" id="3.1.1.116" evidence="3"/>
<evidence type="ECO:0000256" key="6">
    <source>
        <dbReference type="ARBA" id="ARBA00043742"/>
    </source>
</evidence>
<keyword evidence="12" id="KW-1133">Transmembrane helix</keyword>
<evidence type="ECO:0000256" key="2">
    <source>
        <dbReference type="ARBA" id="ARBA00022801"/>
    </source>
</evidence>
<evidence type="ECO:0000256" key="12">
    <source>
        <dbReference type="SAM" id="Phobius"/>
    </source>
</evidence>
<organism evidence="14 15">
    <name type="scientific">Cimex lectularius</name>
    <name type="common">Bed bug</name>
    <name type="synonym">Acanthia lectularia</name>
    <dbReference type="NCBI Taxonomy" id="79782"/>
    <lineage>
        <taxon>Eukaryota</taxon>
        <taxon>Metazoa</taxon>
        <taxon>Ecdysozoa</taxon>
        <taxon>Arthropoda</taxon>
        <taxon>Hexapoda</taxon>
        <taxon>Insecta</taxon>
        <taxon>Pterygota</taxon>
        <taxon>Neoptera</taxon>
        <taxon>Paraneoptera</taxon>
        <taxon>Hemiptera</taxon>
        <taxon>Heteroptera</taxon>
        <taxon>Panheteroptera</taxon>
        <taxon>Cimicomorpha</taxon>
        <taxon>Cimicidae</taxon>
        <taxon>Cimex</taxon>
    </lineage>
</organism>
<evidence type="ECO:0000256" key="8">
    <source>
        <dbReference type="ARBA" id="ARBA00048283"/>
    </source>
</evidence>
<evidence type="ECO:0000256" key="9">
    <source>
        <dbReference type="ARBA" id="ARBA00048504"/>
    </source>
</evidence>
<dbReference type="EnsemblMetazoa" id="XM_014400921.2">
    <property type="protein sequence ID" value="XP_014256407.1"/>
    <property type="gene ID" value="LOC106670496"/>
</dbReference>
<dbReference type="GO" id="GO:0005739">
    <property type="term" value="C:mitochondrion"/>
    <property type="evidence" value="ECO:0007669"/>
    <property type="project" value="TreeGrafter"/>
</dbReference>
<dbReference type="Pfam" id="PF00561">
    <property type="entry name" value="Abhydrolase_1"/>
    <property type="match status" value="1"/>
</dbReference>
<comment type="catalytic activity">
    <reaction evidence="10">
        <text>1-octadecanoyl-2-(9Z-octadecenoyl)-sn-glycerol + H2O = 2-(9Z-octadecenoyl)-glycerol + octadecanoate + H(+)</text>
        <dbReference type="Rhea" id="RHEA:77103"/>
        <dbReference type="ChEBI" id="CHEBI:15377"/>
        <dbReference type="ChEBI" id="CHEBI:15378"/>
        <dbReference type="ChEBI" id="CHEBI:25629"/>
        <dbReference type="ChEBI" id="CHEBI:73990"/>
        <dbReference type="ChEBI" id="CHEBI:75468"/>
    </reaction>
</comment>
<dbReference type="PANTHER" id="PTHR46118:SF4">
    <property type="entry name" value="PROTEIN ABHD11"/>
    <property type="match status" value="1"/>
</dbReference>
<name>A0A8I6TGP0_CIMLE</name>
<evidence type="ECO:0000256" key="10">
    <source>
        <dbReference type="ARBA" id="ARBA00048513"/>
    </source>
</evidence>
<evidence type="ECO:0000256" key="7">
    <source>
        <dbReference type="ARBA" id="ARBA00044064"/>
    </source>
</evidence>
<dbReference type="PANTHER" id="PTHR46118">
    <property type="entry name" value="PROTEIN ABHD11"/>
    <property type="match status" value="1"/>
</dbReference>
<feature type="transmembrane region" description="Helical" evidence="12">
    <location>
        <begin position="12"/>
        <end position="30"/>
    </location>
</feature>
<dbReference type="Proteomes" id="UP000494040">
    <property type="component" value="Unassembled WGS sequence"/>
</dbReference>
<keyword evidence="12" id="KW-0472">Membrane</keyword>
<evidence type="ECO:0000256" key="3">
    <source>
        <dbReference type="ARBA" id="ARBA00026104"/>
    </source>
</evidence>
<evidence type="ECO:0000256" key="11">
    <source>
        <dbReference type="ARBA" id="ARBA00048919"/>
    </source>
</evidence>
<sequence length="339" mass="38676">MITRSGSGTAELYSEPFIFIYIFFFNSYLLHKMIRFLNNVLLFRDATKINKLTPIISRTGIHTGEGISPIKMSFASYESTNIDDLTGKSPLLIMHGIFGSKSNWHSLSKTLHLKTKRKVIALDARNHGDSPHTDEFSYYHMIKDINFFIKSSNMTNVALLGHSMGGRSMMLYSLNYPEFVDKLIVVDISPIKTSSDIYSLQSYFEIMENVTIDRNLTMSQGRREADQQISSVVSDESVRQFLLTNLVRTNAGFKWKLNLKSLAKAFSSEIANFPEITKTFDKPTLFIGGRQSDYLPPGDNEKILKYFPKASFTYLDAGHWVHAEKPHEFISIVTEFLEQ</sequence>
<comment type="catalytic activity">
    <reaction evidence="6">
        <text>a 1,3-diacyl-sn-glycerol + H2O = a 1-acyl-sn-glycerol + a fatty acid + H(+)</text>
        <dbReference type="Rhea" id="RHEA:38503"/>
        <dbReference type="ChEBI" id="CHEBI:15377"/>
        <dbReference type="ChEBI" id="CHEBI:15378"/>
        <dbReference type="ChEBI" id="CHEBI:28868"/>
        <dbReference type="ChEBI" id="CHEBI:64683"/>
        <dbReference type="ChEBI" id="CHEBI:77272"/>
    </reaction>
</comment>
<comment type="catalytic activity">
    <reaction evidence="11">
        <text>1-octadecanoyl-2-(5Z,8Z,11Z,14Z-eicosatetraenoyl)-sn-glycerol + H2O = 2-(5Z,8Z,11Z,14Z-eicosatetraenoyl)-glycerol + octadecanoate + H(+)</text>
        <dbReference type="Rhea" id="RHEA:38507"/>
        <dbReference type="ChEBI" id="CHEBI:15377"/>
        <dbReference type="ChEBI" id="CHEBI:15378"/>
        <dbReference type="ChEBI" id="CHEBI:25629"/>
        <dbReference type="ChEBI" id="CHEBI:52392"/>
        <dbReference type="ChEBI" id="CHEBI:75728"/>
    </reaction>
</comment>
<dbReference type="SUPFAM" id="SSF53474">
    <property type="entry name" value="alpha/beta-Hydrolases"/>
    <property type="match status" value="1"/>
</dbReference>
<evidence type="ECO:0000256" key="5">
    <source>
        <dbReference type="ARBA" id="ARBA00043667"/>
    </source>
</evidence>
<proteinExistence type="inferred from homology"/>
<comment type="catalytic activity">
    <reaction evidence="9">
        <text>1,2-didecanoylglycerol + H2O = decanoylglycerol + decanoate + H(+)</text>
        <dbReference type="Rhea" id="RHEA:48596"/>
        <dbReference type="ChEBI" id="CHEBI:11152"/>
        <dbReference type="ChEBI" id="CHEBI:15377"/>
        <dbReference type="ChEBI" id="CHEBI:15378"/>
        <dbReference type="ChEBI" id="CHEBI:27689"/>
        <dbReference type="ChEBI" id="CHEBI:90605"/>
    </reaction>
</comment>
<dbReference type="GeneID" id="106670496"/>
<dbReference type="RefSeq" id="XP_014256407.1">
    <property type="nucleotide sequence ID" value="XM_014400921.2"/>
</dbReference>
<dbReference type="OMA" id="FLGMSDN"/>
<keyword evidence="15" id="KW-1185">Reference proteome</keyword>
<accession>A0A8I6TGP0</accession>
<dbReference type="KEGG" id="clec:106670496"/>
<dbReference type="FunFam" id="3.40.50.1820:FF:000039">
    <property type="entry name" value="Esterase ybfF"/>
    <property type="match status" value="1"/>
</dbReference>
<feature type="domain" description="AB hydrolase-1" evidence="13">
    <location>
        <begin position="90"/>
        <end position="326"/>
    </location>
</feature>